<protein>
    <recommendedName>
        <fullName evidence="3">Class I SAM-dependent methyltransferase</fullName>
    </recommendedName>
</protein>
<dbReference type="InterPro" id="IPR029063">
    <property type="entry name" value="SAM-dependent_MTases_sf"/>
</dbReference>
<evidence type="ECO:0008006" key="3">
    <source>
        <dbReference type="Google" id="ProtNLM"/>
    </source>
</evidence>
<keyword evidence="2" id="KW-1185">Reference proteome</keyword>
<dbReference type="SUPFAM" id="SSF53335">
    <property type="entry name" value="S-adenosyl-L-methionine-dependent methyltransferases"/>
    <property type="match status" value="1"/>
</dbReference>
<evidence type="ECO:0000313" key="1">
    <source>
        <dbReference type="EMBL" id="AJC12157.1"/>
    </source>
</evidence>
<reference evidence="1 2" key="2">
    <citation type="journal article" date="2015" name="Genome Announc.">
        <title>Complete Genome Sequence of Coriobacteriaceae Strain 68-1-3, a Novel Mucus-Degrading Isolate from the Swine Intestinal Tract.</title>
        <authorList>
            <person name="Looft T."/>
            <person name="Bayles D.O."/>
            <person name="Alt D.P."/>
            <person name="Stanton T.B."/>
        </authorList>
    </citation>
    <scope>NUCLEOTIDE SEQUENCE [LARGE SCALE GENOMIC DNA]</scope>
    <source>
        <strain evidence="1 2">68-1-3</strain>
    </source>
</reference>
<dbReference type="Gene3D" id="3.40.50.150">
    <property type="entry name" value="Vaccinia Virus protein VP39"/>
    <property type="match status" value="1"/>
</dbReference>
<proteinExistence type="predicted"/>
<dbReference type="HOGENOM" id="CLU_067024_0_0_11"/>
<organism evidence="1 2">
    <name type="scientific">Berryella intestinalis</name>
    <dbReference type="NCBI Taxonomy" id="1531429"/>
    <lineage>
        <taxon>Bacteria</taxon>
        <taxon>Bacillati</taxon>
        <taxon>Actinomycetota</taxon>
        <taxon>Coriobacteriia</taxon>
        <taxon>Eggerthellales</taxon>
        <taxon>Eggerthellaceae</taxon>
        <taxon>Berryella</taxon>
    </lineage>
</organism>
<dbReference type="Proteomes" id="UP000031121">
    <property type="component" value="Chromosome"/>
</dbReference>
<dbReference type="RefSeq" id="WP_039689275.1">
    <property type="nucleotide sequence ID" value="NZ_CP009302.1"/>
</dbReference>
<dbReference type="AlphaFoldDB" id="A0A0A8BAJ6"/>
<dbReference type="KEGG" id="cbac:JI75_05235"/>
<sequence length="255" mass="27388">MDTPVANILCSLNTRFYRDNACSFSATRQAPWEGWGRCVDIVRSEGVFDGPRASVFDLACGNLRFEAYLQSSVEGVAFDFFAVDNCDALAADGARAVRYQSADVCSLLLAGGNPADGLFAPPCSIAVSFGFLHHVPTEAARAAALRLLADKTEAAGCLCVSLWRFMDDPRLARKARASTAQGIKRLGISEGDLEPGDHLLGWQDTGALRFCHSFSDAEVERLVSAVADVAAPVGRFRADGRGGNLNEYLVFKKKG</sequence>
<accession>A0A0A8BAJ6</accession>
<evidence type="ECO:0000313" key="2">
    <source>
        <dbReference type="Proteomes" id="UP000031121"/>
    </source>
</evidence>
<reference evidence="2" key="1">
    <citation type="submission" date="2014-08" db="EMBL/GenBank/DDBJ databases">
        <title>Coriobacteriaceae sp. complete genome.</title>
        <authorList>
            <person name="Looft T."/>
            <person name="Bayles D.O."/>
            <person name="Stanton T.B."/>
        </authorList>
    </citation>
    <scope>NUCLEOTIDE SEQUENCE [LARGE SCALE GENOMIC DNA]</scope>
    <source>
        <strain evidence="2">68-1-3</strain>
    </source>
</reference>
<name>A0A0A8BAJ6_9ACTN</name>
<dbReference type="EMBL" id="CP009302">
    <property type="protein sequence ID" value="AJC12157.1"/>
    <property type="molecule type" value="Genomic_DNA"/>
</dbReference>
<gene>
    <name evidence="1" type="ORF">JI75_05235</name>
</gene>
<dbReference type="OrthoDB" id="3178039at2"/>